<comment type="caution">
    <text evidence="1">The sequence shown here is derived from an EMBL/GenBank/DDBJ whole genome shotgun (WGS) entry which is preliminary data.</text>
</comment>
<sequence length="40" mass="4771">MKRLSNKHKLLDSLDCFKQLTIHLIHYVFGGIFLTKNLKR</sequence>
<dbReference type="AlphaFoldDB" id="A0A840PYS8"/>
<dbReference type="Proteomes" id="UP000557217">
    <property type="component" value="Unassembled WGS sequence"/>
</dbReference>
<keyword evidence="2" id="KW-1185">Reference proteome</keyword>
<reference evidence="1 2" key="1">
    <citation type="submission" date="2020-08" db="EMBL/GenBank/DDBJ databases">
        <title>Genomic Encyclopedia of Type Strains, Phase IV (KMG-IV): sequencing the most valuable type-strain genomes for metagenomic binning, comparative biology and taxonomic classification.</title>
        <authorList>
            <person name="Goeker M."/>
        </authorList>
    </citation>
    <scope>NUCLEOTIDE SEQUENCE [LARGE SCALE GENOMIC DNA]</scope>
    <source>
        <strain evidence="1 2">DSM 10633</strain>
    </source>
</reference>
<dbReference type="EMBL" id="JACHGZ010000056">
    <property type="protein sequence ID" value="MBB5150464.1"/>
    <property type="molecule type" value="Genomic_DNA"/>
</dbReference>
<evidence type="ECO:0000313" key="1">
    <source>
        <dbReference type="EMBL" id="MBB5150464.1"/>
    </source>
</evidence>
<accession>A0A840PYS8</accession>
<name>A0A840PYS8_URETH</name>
<proteinExistence type="predicted"/>
<organism evidence="1 2">
    <name type="scientific">Ureibacillus thermosphaericus</name>
    <dbReference type="NCBI Taxonomy" id="51173"/>
    <lineage>
        <taxon>Bacteria</taxon>
        <taxon>Bacillati</taxon>
        <taxon>Bacillota</taxon>
        <taxon>Bacilli</taxon>
        <taxon>Bacillales</taxon>
        <taxon>Caryophanaceae</taxon>
        <taxon>Ureibacillus</taxon>
    </lineage>
</organism>
<protein>
    <submittedName>
        <fullName evidence="1">Uncharacterized protein</fullName>
    </submittedName>
</protein>
<gene>
    <name evidence="1" type="ORF">HNR36_002890</name>
</gene>
<evidence type="ECO:0000313" key="2">
    <source>
        <dbReference type="Proteomes" id="UP000557217"/>
    </source>
</evidence>